<keyword evidence="2" id="KW-0560">Oxidoreductase</keyword>
<keyword evidence="2" id="KW-0479">Metal-binding</keyword>
<accession>A0A4U0WL07</accession>
<dbReference type="Gene3D" id="2.60.120.330">
    <property type="entry name" value="B-lactam Antibiotic, Isopenicillin N Synthase, Chain"/>
    <property type="match status" value="1"/>
</dbReference>
<protein>
    <recommendedName>
        <fullName evidence="3">Fe2OG dioxygenase domain-containing protein</fullName>
    </recommendedName>
</protein>
<dbReference type="EMBL" id="NAJQ01000995">
    <property type="protein sequence ID" value="TKA62996.1"/>
    <property type="molecule type" value="Genomic_DNA"/>
</dbReference>
<reference evidence="4 5" key="1">
    <citation type="submission" date="2017-03" db="EMBL/GenBank/DDBJ databases">
        <title>Genomes of endolithic fungi from Antarctica.</title>
        <authorList>
            <person name="Coleine C."/>
            <person name="Masonjones S."/>
            <person name="Stajich J.E."/>
        </authorList>
    </citation>
    <scope>NUCLEOTIDE SEQUENCE [LARGE SCALE GENOMIC DNA]</scope>
    <source>
        <strain evidence="4 5">CCFEE 5184</strain>
    </source>
</reference>
<dbReference type="Proteomes" id="UP000309340">
    <property type="component" value="Unassembled WGS sequence"/>
</dbReference>
<organism evidence="4 5">
    <name type="scientific">Friedmanniomyces simplex</name>
    <dbReference type="NCBI Taxonomy" id="329884"/>
    <lineage>
        <taxon>Eukaryota</taxon>
        <taxon>Fungi</taxon>
        <taxon>Dikarya</taxon>
        <taxon>Ascomycota</taxon>
        <taxon>Pezizomycotina</taxon>
        <taxon>Dothideomycetes</taxon>
        <taxon>Dothideomycetidae</taxon>
        <taxon>Mycosphaerellales</taxon>
        <taxon>Teratosphaeriaceae</taxon>
        <taxon>Friedmanniomyces</taxon>
    </lineage>
</organism>
<evidence type="ECO:0000256" key="1">
    <source>
        <dbReference type="ARBA" id="ARBA00008056"/>
    </source>
</evidence>
<keyword evidence="2" id="KW-0408">Iron</keyword>
<dbReference type="InterPro" id="IPR044861">
    <property type="entry name" value="IPNS-like_FE2OG_OXY"/>
</dbReference>
<dbReference type="GO" id="GO:0016491">
    <property type="term" value="F:oxidoreductase activity"/>
    <property type="evidence" value="ECO:0007669"/>
    <property type="project" value="UniProtKB-KW"/>
</dbReference>
<comment type="similarity">
    <text evidence="1 2">Belongs to the iron/ascorbate-dependent oxidoreductase family.</text>
</comment>
<dbReference type="InterPro" id="IPR027443">
    <property type="entry name" value="IPNS-like_sf"/>
</dbReference>
<dbReference type="InterPro" id="IPR026992">
    <property type="entry name" value="DIOX_N"/>
</dbReference>
<dbReference type="GO" id="GO:0046872">
    <property type="term" value="F:metal ion binding"/>
    <property type="evidence" value="ECO:0007669"/>
    <property type="project" value="UniProtKB-KW"/>
</dbReference>
<evidence type="ECO:0000313" key="4">
    <source>
        <dbReference type="EMBL" id="TKA62996.1"/>
    </source>
</evidence>
<evidence type="ECO:0000256" key="2">
    <source>
        <dbReference type="RuleBase" id="RU003682"/>
    </source>
</evidence>
<proteinExistence type="inferred from homology"/>
<dbReference type="Pfam" id="PF14226">
    <property type="entry name" value="DIOX_N"/>
    <property type="match status" value="1"/>
</dbReference>
<keyword evidence="5" id="KW-1185">Reference proteome</keyword>
<dbReference type="InterPro" id="IPR050231">
    <property type="entry name" value="Iron_ascorbate_oxido_reductase"/>
</dbReference>
<name>A0A4U0WL07_9PEZI</name>
<dbReference type="GO" id="GO:0044283">
    <property type="term" value="P:small molecule biosynthetic process"/>
    <property type="evidence" value="ECO:0007669"/>
    <property type="project" value="UniProtKB-ARBA"/>
</dbReference>
<evidence type="ECO:0000259" key="3">
    <source>
        <dbReference type="PROSITE" id="PS51471"/>
    </source>
</evidence>
<evidence type="ECO:0000313" key="5">
    <source>
        <dbReference type="Proteomes" id="UP000309340"/>
    </source>
</evidence>
<dbReference type="PANTHER" id="PTHR47990">
    <property type="entry name" value="2-OXOGLUTARATE (2OG) AND FE(II)-DEPENDENT OXYGENASE SUPERFAMILY PROTEIN-RELATED"/>
    <property type="match status" value="1"/>
</dbReference>
<dbReference type="Pfam" id="PF03171">
    <property type="entry name" value="2OG-FeII_Oxy"/>
    <property type="match status" value="1"/>
</dbReference>
<dbReference type="AlphaFoldDB" id="A0A4U0WL07"/>
<dbReference type="STRING" id="329884.A0A4U0WL07"/>
<feature type="domain" description="Fe2OG dioxygenase" evidence="3">
    <location>
        <begin position="171"/>
        <end position="277"/>
    </location>
</feature>
<dbReference type="SUPFAM" id="SSF51197">
    <property type="entry name" value="Clavaminate synthase-like"/>
    <property type="match status" value="1"/>
</dbReference>
<gene>
    <name evidence="4" type="ORF">B0A55_12072</name>
</gene>
<dbReference type="PROSITE" id="PS51471">
    <property type="entry name" value="FE2OG_OXY"/>
    <property type="match status" value="1"/>
</dbReference>
<comment type="caution">
    <text evidence="4">The sequence shown here is derived from an EMBL/GenBank/DDBJ whole genome shotgun (WGS) entry which is preliminary data.</text>
</comment>
<sequence>MIVVPEIPTIDLSTCMRPDATPEEKAGVVEEVRSACSRYGFLQVKGHGVPLATQREILESCRRLFDLPQDEKDRLSLKNNPARRGYERIGEQVLDDKALPDCKEGYYLGREVPSKQMGFLRGPNQWPDLPEQSFRAPVTEYYQHMLRLSHSLLEMLTLGLGHPISVLEHFTKDPVVNLKLLHYPKHTSKDSRQFGAGAHTDFGAITILLQQPGKHGLQVYHSPSDAWLPIPAVEDRFVVNMGDLVHKWTDGKYSSTLHRVVNASDGDRYSVPCFYQGDLSATNPFKPGDTASETVEEHIRRKFDMSYGLTAKT</sequence>
<dbReference type="OrthoDB" id="288590at2759"/>
<dbReference type="InterPro" id="IPR005123">
    <property type="entry name" value="Oxoglu/Fe-dep_dioxygenase_dom"/>
</dbReference>